<dbReference type="Pfam" id="PF00005">
    <property type="entry name" value="ABC_tran"/>
    <property type="match status" value="1"/>
</dbReference>
<keyword evidence="3 5" id="KW-0067">ATP-binding</keyword>
<reference evidence="5 6" key="1">
    <citation type="submission" date="2020-08" db="EMBL/GenBank/DDBJ databases">
        <title>Bridging the membrane lipid divide: bacteria of the FCB group superphylum have the potential to synthesize archaeal ether lipids.</title>
        <authorList>
            <person name="Villanueva L."/>
            <person name="Von Meijenfeldt F.A.B."/>
            <person name="Westbye A.B."/>
            <person name="Yadav S."/>
            <person name="Hopmans E.C."/>
            <person name="Dutilh B.E."/>
            <person name="Sinninghe Damste J.S."/>
        </authorList>
    </citation>
    <scope>NUCLEOTIDE SEQUENCE [LARGE SCALE GENOMIC DNA]</scope>
    <source>
        <strain evidence="5">NIOZ-UU17</strain>
    </source>
</reference>
<evidence type="ECO:0000256" key="1">
    <source>
        <dbReference type="ARBA" id="ARBA00022448"/>
    </source>
</evidence>
<evidence type="ECO:0000256" key="2">
    <source>
        <dbReference type="ARBA" id="ARBA00022741"/>
    </source>
</evidence>
<accession>A0A8J6NW54</accession>
<feature type="domain" description="ABC transporter" evidence="4">
    <location>
        <begin position="4"/>
        <end position="242"/>
    </location>
</feature>
<dbReference type="Proteomes" id="UP000605201">
    <property type="component" value="Unassembled WGS sequence"/>
</dbReference>
<dbReference type="PANTHER" id="PTHR45772">
    <property type="entry name" value="CONSERVED COMPONENT OF ABC TRANSPORTER FOR NATURAL AMINO ACIDS-RELATED"/>
    <property type="match status" value="1"/>
</dbReference>
<dbReference type="InterPro" id="IPR003439">
    <property type="entry name" value="ABC_transporter-like_ATP-bd"/>
</dbReference>
<comment type="caution">
    <text evidence="5">The sequence shown here is derived from an EMBL/GenBank/DDBJ whole genome shotgun (WGS) entry which is preliminary data.</text>
</comment>
<protein>
    <submittedName>
        <fullName evidence="5">ABC transporter ATP-binding protein</fullName>
    </submittedName>
</protein>
<dbReference type="Gene3D" id="3.40.50.300">
    <property type="entry name" value="P-loop containing nucleotide triphosphate hydrolases"/>
    <property type="match status" value="1"/>
</dbReference>
<dbReference type="PROSITE" id="PS50893">
    <property type="entry name" value="ABC_TRANSPORTER_2"/>
    <property type="match status" value="1"/>
</dbReference>
<keyword evidence="1" id="KW-0813">Transport</keyword>
<dbReference type="InterPro" id="IPR051120">
    <property type="entry name" value="ABC_AA/LPS_Transport"/>
</dbReference>
<dbReference type="GO" id="GO:0005524">
    <property type="term" value="F:ATP binding"/>
    <property type="evidence" value="ECO:0007669"/>
    <property type="project" value="UniProtKB-KW"/>
</dbReference>
<dbReference type="PANTHER" id="PTHR45772:SF8">
    <property type="entry name" value="HIGH-AFFINITY BRANCHED-CHAIN AMINO ACID TRANSPORT ATP-BINDING PROTEIN"/>
    <property type="match status" value="1"/>
</dbReference>
<name>A0A8J6NW54_9BACT</name>
<dbReference type="SUPFAM" id="SSF52540">
    <property type="entry name" value="P-loop containing nucleoside triphosphate hydrolases"/>
    <property type="match status" value="1"/>
</dbReference>
<gene>
    <name evidence="5" type="ORF">H8D96_17650</name>
</gene>
<organism evidence="5 6">
    <name type="scientific">Candidatus Desulfatibia vada</name>
    <dbReference type="NCBI Taxonomy" id="2841696"/>
    <lineage>
        <taxon>Bacteria</taxon>
        <taxon>Pseudomonadati</taxon>
        <taxon>Thermodesulfobacteriota</taxon>
        <taxon>Desulfobacteria</taxon>
        <taxon>Desulfobacterales</taxon>
        <taxon>Desulfobacterales incertae sedis</taxon>
        <taxon>Candidatus Desulfatibia</taxon>
    </lineage>
</organism>
<dbReference type="GO" id="GO:0016887">
    <property type="term" value="F:ATP hydrolysis activity"/>
    <property type="evidence" value="ECO:0007669"/>
    <property type="project" value="InterPro"/>
</dbReference>
<proteinExistence type="predicted"/>
<evidence type="ECO:0000313" key="6">
    <source>
        <dbReference type="Proteomes" id="UP000605201"/>
    </source>
</evidence>
<sequence length="246" mass="26776">MSLLILENVTKRFGGLVAVDQVSLEIKHGEFVGIVGPNGSGKTTLFNVISGVFFPEEGRVVFEGLDITTLPPYKRAPLGIGRTFQIPRPFASATVRENVAVGAMFGTLSGKVNVDESLEIADQTIERVGLKEHWNKQAGTLTPVEKKLMEIARALAMKPKLLLMDEAMAGMHPNDIDQMVALIKQIAEEDKIAIVAMVEHIMRAVVGMAEKVIVLHQGAKLVDAPTQEALEDPKVVEVYLGRPSEK</sequence>
<dbReference type="InterPro" id="IPR003593">
    <property type="entry name" value="AAA+_ATPase"/>
</dbReference>
<evidence type="ECO:0000256" key="3">
    <source>
        <dbReference type="ARBA" id="ARBA00022840"/>
    </source>
</evidence>
<evidence type="ECO:0000313" key="5">
    <source>
        <dbReference type="EMBL" id="MBC8433738.1"/>
    </source>
</evidence>
<dbReference type="AlphaFoldDB" id="A0A8J6NW54"/>
<dbReference type="CDD" id="cd03219">
    <property type="entry name" value="ABC_Mj1267_LivG_branched"/>
    <property type="match status" value="1"/>
</dbReference>
<dbReference type="SMART" id="SM00382">
    <property type="entry name" value="AAA"/>
    <property type="match status" value="1"/>
</dbReference>
<dbReference type="GO" id="GO:0005886">
    <property type="term" value="C:plasma membrane"/>
    <property type="evidence" value="ECO:0007669"/>
    <property type="project" value="TreeGrafter"/>
</dbReference>
<keyword evidence="2" id="KW-0547">Nucleotide-binding</keyword>
<dbReference type="InterPro" id="IPR027417">
    <property type="entry name" value="P-loop_NTPase"/>
</dbReference>
<dbReference type="EMBL" id="JACNIG010000328">
    <property type="protein sequence ID" value="MBC8433738.1"/>
    <property type="molecule type" value="Genomic_DNA"/>
</dbReference>
<evidence type="ECO:0000259" key="4">
    <source>
        <dbReference type="PROSITE" id="PS50893"/>
    </source>
</evidence>